<evidence type="ECO:0000256" key="1">
    <source>
        <dbReference type="SAM" id="MobiDB-lite"/>
    </source>
</evidence>
<proteinExistence type="predicted"/>
<feature type="compositionally biased region" description="Low complexity" evidence="1">
    <location>
        <begin position="105"/>
        <end position="116"/>
    </location>
</feature>
<dbReference type="Proteomes" id="UP000256964">
    <property type="component" value="Unassembled WGS sequence"/>
</dbReference>
<evidence type="ECO:0000313" key="3">
    <source>
        <dbReference type="Proteomes" id="UP000256964"/>
    </source>
</evidence>
<dbReference type="AlphaFoldDB" id="A0A371D4P1"/>
<keyword evidence="3" id="KW-1185">Reference proteome</keyword>
<dbReference type="EMBL" id="KZ857418">
    <property type="protein sequence ID" value="RDX47508.1"/>
    <property type="molecule type" value="Genomic_DNA"/>
</dbReference>
<feature type="compositionally biased region" description="Low complexity" evidence="1">
    <location>
        <begin position="72"/>
        <end position="81"/>
    </location>
</feature>
<feature type="region of interest" description="Disordered" evidence="1">
    <location>
        <begin position="105"/>
        <end position="135"/>
    </location>
</feature>
<sequence>MEGRRSPAIGSSVCSVSYPAASLASSDVATNPRSASIVSTRTVCGTSSSTTATAFPRCGPSTIRPSPNCDTSSLRLSSSHPLSPSETCATSLGFMALHQMGLRVSSRHSSSASSSSEEPREESRGRKSKEKHSWSWQWKTSASETVDATLTGEASSCGAPFDDTSSVGAVKREAGLWWAMVIARRTSHSAQRRGSSTLLYAYTAPIK</sequence>
<gene>
    <name evidence="2" type="ORF">OH76DRAFT_769114</name>
</gene>
<protein>
    <submittedName>
        <fullName evidence="2">Uncharacterized protein</fullName>
    </submittedName>
</protein>
<reference evidence="2 3" key="1">
    <citation type="journal article" date="2018" name="Biotechnol. Biofuels">
        <title>Integrative visual omics of the white-rot fungus Polyporus brumalis exposes the biotechnological potential of its oxidative enzymes for delignifying raw plant biomass.</title>
        <authorList>
            <person name="Miyauchi S."/>
            <person name="Rancon A."/>
            <person name="Drula E."/>
            <person name="Hage H."/>
            <person name="Chaduli D."/>
            <person name="Favel A."/>
            <person name="Grisel S."/>
            <person name="Henrissat B."/>
            <person name="Herpoel-Gimbert I."/>
            <person name="Ruiz-Duenas F.J."/>
            <person name="Chevret D."/>
            <person name="Hainaut M."/>
            <person name="Lin J."/>
            <person name="Wang M."/>
            <person name="Pangilinan J."/>
            <person name="Lipzen A."/>
            <person name="Lesage-Meessen L."/>
            <person name="Navarro D."/>
            <person name="Riley R."/>
            <person name="Grigoriev I.V."/>
            <person name="Zhou S."/>
            <person name="Raouche S."/>
            <person name="Rosso M.N."/>
        </authorList>
    </citation>
    <scope>NUCLEOTIDE SEQUENCE [LARGE SCALE GENOMIC DNA]</scope>
    <source>
        <strain evidence="2 3">BRFM 1820</strain>
    </source>
</reference>
<accession>A0A371D4P1</accession>
<evidence type="ECO:0000313" key="2">
    <source>
        <dbReference type="EMBL" id="RDX47508.1"/>
    </source>
</evidence>
<feature type="region of interest" description="Disordered" evidence="1">
    <location>
        <begin position="56"/>
        <end position="81"/>
    </location>
</feature>
<name>A0A371D4P1_9APHY</name>
<organism evidence="2 3">
    <name type="scientific">Lentinus brumalis</name>
    <dbReference type="NCBI Taxonomy" id="2498619"/>
    <lineage>
        <taxon>Eukaryota</taxon>
        <taxon>Fungi</taxon>
        <taxon>Dikarya</taxon>
        <taxon>Basidiomycota</taxon>
        <taxon>Agaricomycotina</taxon>
        <taxon>Agaricomycetes</taxon>
        <taxon>Polyporales</taxon>
        <taxon>Polyporaceae</taxon>
        <taxon>Lentinus</taxon>
    </lineage>
</organism>